<dbReference type="AlphaFoldDB" id="A0A4R0H8I8"/>
<dbReference type="Proteomes" id="UP000292346">
    <property type="component" value="Unassembled WGS sequence"/>
</dbReference>
<comment type="caution">
    <text evidence="1">The sequence shown here is derived from an EMBL/GenBank/DDBJ whole genome shotgun (WGS) entry which is preliminary data.</text>
</comment>
<accession>A0A4R0H8I8</accession>
<evidence type="ECO:0000313" key="1">
    <source>
        <dbReference type="EMBL" id="TCC03979.1"/>
    </source>
</evidence>
<dbReference type="OrthoDB" id="10014270at2"/>
<proteinExistence type="predicted"/>
<keyword evidence="2" id="KW-1185">Reference proteome</keyword>
<reference evidence="1 2" key="1">
    <citation type="submission" date="2019-02" db="EMBL/GenBank/DDBJ databases">
        <title>Kribbella capetownensis sp. nov. and Kribbella speibonae sp. nov., isolated from soil.</title>
        <authorList>
            <person name="Curtis S.M."/>
            <person name="Norton I."/>
            <person name="Everest G.J."/>
            <person name="Meyers P.R."/>
        </authorList>
    </citation>
    <scope>NUCLEOTIDE SEQUENCE [LARGE SCALE GENOMIC DNA]</scope>
    <source>
        <strain evidence="1 2">KCTC 29219</strain>
    </source>
</reference>
<evidence type="ECO:0000313" key="2">
    <source>
        <dbReference type="Proteomes" id="UP000292346"/>
    </source>
</evidence>
<dbReference type="RefSeq" id="WP_131344822.1">
    <property type="nucleotide sequence ID" value="NZ_SJJZ01000004.1"/>
</dbReference>
<protein>
    <submittedName>
        <fullName evidence="1">Uncharacterized protein</fullName>
    </submittedName>
</protein>
<gene>
    <name evidence="1" type="ORF">E0H45_33295</name>
</gene>
<dbReference type="EMBL" id="SJJZ01000004">
    <property type="protein sequence ID" value="TCC03979.1"/>
    <property type="molecule type" value="Genomic_DNA"/>
</dbReference>
<organism evidence="1 2">
    <name type="scientific">Kribbella soli</name>
    <dbReference type="NCBI Taxonomy" id="1124743"/>
    <lineage>
        <taxon>Bacteria</taxon>
        <taxon>Bacillati</taxon>
        <taxon>Actinomycetota</taxon>
        <taxon>Actinomycetes</taxon>
        <taxon>Propionibacteriales</taxon>
        <taxon>Kribbellaceae</taxon>
        <taxon>Kribbella</taxon>
    </lineage>
</organism>
<name>A0A4R0H8I8_9ACTN</name>
<sequence length="104" mass="11622">MPQEYTNEMFAGFGLGPDDPDRWECSPTFDFPATAAGTTVRCGLWVFQASEVVGRPIRLPCEIRSNGRPWNDTVDHTFPDYGSEFARAIMRQPELSKRPTGIGP</sequence>